<dbReference type="InterPro" id="IPR027417">
    <property type="entry name" value="P-loop_NTPase"/>
</dbReference>
<dbReference type="PANTHER" id="PTHR43883:SF1">
    <property type="entry name" value="GLUCONOKINASE"/>
    <property type="match status" value="1"/>
</dbReference>
<dbReference type="RefSeq" id="WP_015725612.1">
    <property type="nucleotide sequence ID" value="NC_014972.1"/>
</dbReference>
<keyword evidence="2" id="KW-1185">Reference proteome</keyword>
<evidence type="ECO:0000313" key="1">
    <source>
        <dbReference type="EMBL" id="ADW19087.1"/>
    </source>
</evidence>
<dbReference type="EMBL" id="CP002364">
    <property type="protein sequence ID" value="ADW19087.1"/>
    <property type="molecule type" value="Genomic_DNA"/>
</dbReference>
<reference evidence="1 2" key="1">
    <citation type="journal article" date="2011" name="Stand. Genomic Sci.">
        <title>Complete genome sequence of Desulfobulbus propionicus type strain (1pr3).</title>
        <authorList>
            <person name="Pagani I."/>
            <person name="Lapidus A."/>
            <person name="Nolan M."/>
            <person name="Lucas S."/>
            <person name="Hammon N."/>
            <person name="Deshpande S."/>
            <person name="Cheng J.F."/>
            <person name="Chertkov O."/>
            <person name="Davenport K."/>
            <person name="Tapia R."/>
            <person name="Han C."/>
            <person name="Goodwin L."/>
            <person name="Pitluck S."/>
            <person name="Liolios K."/>
            <person name="Mavromatis K."/>
            <person name="Ivanova N."/>
            <person name="Mikhailova N."/>
            <person name="Pati A."/>
            <person name="Chen A."/>
            <person name="Palaniappan K."/>
            <person name="Land M."/>
            <person name="Hauser L."/>
            <person name="Chang Y.J."/>
            <person name="Jeffries C.D."/>
            <person name="Detter J.C."/>
            <person name="Brambilla E."/>
            <person name="Kannan K.P."/>
            <person name="Djao O.D."/>
            <person name="Rohde M."/>
            <person name="Pukall R."/>
            <person name="Spring S."/>
            <person name="Goker M."/>
            <person name="Sikorski J."/>
            <person name="Woyke T."/>
            <person name="Bristow J."/>
            <person name="Eisen J.A."/>
            <person name="Markowitz V."/>
            <person name="Hugenholtz P."/>
            <person name="Kyrpides N.C."/>
            <person name="Klenk H.P."/>
        </authorList>
    </citation>
    <scope>NUCLEOTIDE SEQUENCE [LARGE SCALE GENOMIC DNA]</scope>
    <source>
        <strain evidence="2">ATCC 33891 / DSM 2032 / 1pr3</strain>
    </source>
</reference>
<gene>
    <name evidence="1" type="ordered locus">Despr_2954</name>
</gene>
<dbReference type="PANTHER" id="PTHR43883">
    <property type="entry name" value="SLR0207 PROTEIN"/>
    <property type="match status" value="1"/>
</dbReference>
<evidence type="ECO:0000313" key="2">
    <source>
        <dbReference type="Proteomes" id="UP000006365"/>
    </source>
</evidence>
<name>A0A7U4DQG2_DESPD</name>
<dbReference type="SUPFAM" id="SSF52540">
    <property type="entry name" value="P-loop containing nucleoside triphosphate hydrolases"/>
    <property type="match status" value="1"/>
</dbReference>
<proteinExistence type="predicted"/>
<dbReference type="KEGG" id="dpr:Despr_2954"/>
<protein>
    <submittedName>
        <fullName evidence="1">Uncharacterized protein</fullName>
    </submittedName>
</protein>
<sequence>MPANEPTATAIARQTLAVFFGMTASGKSTLALAWAKRCQAPYYNTDRVRKELAGLQPSDRRPDGVGQGIYSPELTAATYQTLLDRARADFERGARIVILDGSYSKRSDRARVRALATEIKGRCVFFFCTCADDEVRRRLALRAQDATAVSDGRWEIFLHQKRTFELPDRQAEPDCIPINTEQQVETMLDWLTEYPLMRG</sequence>
<accession>A0A7U4DQG2</accession>
<dbReference type="InterPro" id="IPR052732">
    <property type="entry name" value="Cell-binding_unc_protein"/>
</dbReference>
<dbReference type="Proteomes" id="UP000006365">
    <property type="component" value="Chromosome"/>
</dbReference>
<dbReference type="AlphaFoldDB" id="A0A7U4DQG2"/>
<dbReference type="Gene3D" id="3.40.50.300">
    <property type="entry name" value="P-loop containing nucleotide triphosphate hydrolases"/>
    <property type="match status" value="1"/>
</dbReference>
<dbReference type="Pfam" id="PF13671">
    <property type="entry name" value="AAA_33"/>
    <property type="match status" value="1"/>
</dbReference>
<organism evidence="1 2">
    <name type="scientific">Desulfobulbus propionicus (strain ATCC 33891 / DSM 2032 / VKM B-1956 / 1pr3)</name>
    <dbReference type="NCBI Taxonomy" id="577650"/>
    <lineage>
        <taxon>Bacteria</taxon>
        <taxon>Pseudomonadati</taxon>
        <taxon>Thermodesulfobacteriota</taxon>
        <taxon>Desulfobulbia</taxon>
        <taxon>Desulfobulbales</taxon>
        <taxon>Desulfobulbaceae</taxon>
        <taxon>Desulfobulbus</taxon>
    </lineage>
</organism>